<keyword evidence="2" id="KW-0067">ATP-binding</keyword>
<evidence type="ECO:0000256" key="3">
    <source>
        <dbReference type="PROSITE-ProRule" id="PRU00169"/>
    </source>
</evidence>
<dbReference type="GO" id="GO:0009898">
    <property type="term" value="C:cytoplasmic side of plasma membrane"/>
    <property type="evidence" value="ECO:0007669"/>
    <property type="project" value="TreeGrafter"/>
</dbReference>
<dbReference type="GO" id="GO:0016887">
    <property type="term" value="F:ATP hydrolysis activity"/>
    <property type="evidence" value="ECO:0007669"/>
    <property type="project" value="TreeGrafter"/>
</dbReference>
<keyword evidence="1" id="KW-0547">Nucleotide-binding</keyword>
<dbReference type="SUPFAM" id="SSF52540">
    <property type="entry name" value="P-loop containing nucleoside triphosphate hydrolases"/>
    <property type="match status" value="1"/>
</dbReference>
<dbReference type="Proteomes" id="UP000257139">
    <property type="component" value="Chromosome CBM2594_a"/>
</dbReference>
<dbReference type="GO" id="GO:0051782">
    <property type="term" value="P:negative regulation of cell division"/>
    <property type="evidence" value="ECO:0007669"/>
    <property type="project" value="TreeGrafter"/>
</dbReference>
<dbReference type="GO" id="GO:0005524">
    <property type="term" value="F:ATP binding"/>
    <property type="evidence" value="ECO:0007669"/>
    <property type="project" value="UniProtKB-KW"/>
</dbReference>
<dbReference type="Gene3D" id="3.40.50.2300">
    <property type="match status" value="1"/>
</dbReference>
<proteinExistence type="predicted"/>
<feature type="domain" description="Response regulatory" evidence="4">
    <location>
        <begin position="3"/>
        <end position="120"/>
    </location>
</feature>
<comment type="caution">
    <text evidence="3">Lacks conserved residue(s) required for the propagation of feature annotation.</text>
</comment>
<comment type="caution">
    <text evidence="5">The sequence shown here is derived from an EMBL/GenBank/DDBJ whole genome shotgun (WGS) entry which is preliminary data.</text>
</comment>
<dbReference type="InterPro" id="IPR001789">
    <property type="entry name" value="Sig_transdc_resp-reg_receiver"/>
</dbReference>
<dbReference type="InterPro" id="IPR027417">
    <property type="entry name" value="P-loop_NTPase"/>
</dbReference>
<gene>
    <name evidence="5" type="primary">tadZ</name>
    <name evidence="5" type="ORF">CBM2594_A40488</name>
</gene>
<dbReference type="Pfam" id="PF13614">
    <property type="entry name" value="AAA_31"/>
    <property type="match status" value="1"/>
</dbReference>
<evidence type="ECO:0000256" key="1">
    <source>
        <dbReference type="ARBA" id="ARBA00022741"/>
    </source>
</evidence>
<protein>
    <submittedName>
        <fullName evidence="5">Flp pilus assembly protein, ATPase</fullName>
    </submittedName>
</protein>
<organism evidence="5 6">
    <name type="scientific">Cupriavidus taiwanensis</name>
    <dbReference type="NCBI Taxonomy" id="164546"/>
    <lineage>
        <taxon>Bacteria</taxon>
        <taxon>Pseudomonadati</taxon>
        <taxon>Pseudomonadota</taxon>
        <taxon>Betaproteobacteria</taxon>
        <taxon>Burkholderiales</taxon>
        <taxon>Burkholderiaceae</taxon>
        <taxon>Cupriavidus</taxon>
    </lineage>
</organism>
<dbReference type="InterPro" id="IPR025669">
    <property type="entry name" value="AAA_dom"/>
</dbReference>
<accession>A0A7Z7NKC9</accession>
<dbReference type="PANTHER" id="PTHR43384">
    <property type="entry name" value="SEPTUM SITE-DETERMINING PROTEIN MIND HOMOLOG, CHLOROPLASTIC-RELATED"/>
    <property type="match status" value="1"/>
</dbReference>
<dbReference type="PROSITE" id="PS50110">
    <property type="entry name" value="RESPONSE_REGULATORY"/>
    <property type="match status" value="1"/>
</dbReference>
<evidence type="ECO:0000259" key="4">
    <source>
        <dbReference type="PROSITE" id="PS50110"/>
    </source>
</evidence>
<name>A0A7Z7NKC9_9BURK</name>
<dbReference type="InterPro" id="IPR011006">
    <property type="entry name" value="CheY-like_superfamily"/>
</dbReference>
<dbReference type="SUPFAM" id="SSF52172">
    <property type="entry name" value="CheY-like"/>
    <property type="match status" value="1"/>
</dbReference>
<dbReference type="GO" id="GO:0005829">
    <property type="term" value="C:cytosol"/>
    <property type="evidence" value="ECO:0007669"/>
    <property type="project" value="TreeGrafter"/>
</dbReference>
<dbReference type="PANTHER" id="PTHR43384:SF6">
    <property type="entry name" value="SEPTUM SITE-DETERMINING PROTEIN MIND HOMOLOG, CHLOROPLASTIC"/>
    <property type="match status" value="1"/>
</dbReference>
<evidence type="ECO:0000313" key="6">
    <source>
        <dbReference type="Proteomes" id="UP000257139"/>
    </source>
</evidence>
<reference evidence="5 6" key="1">
    <citation type="submission" date="2018-01" db="EMBL/GenBank/DDBJ databases">
        <authorList>
            <person name="Clerissi C."/>
        </authorList>
    </citation>
    <scope>NUCLEOTIDE SEQUENCE [LARGE SCALE GENOMIC DNA]</scope>
    <source>
        <strain evidence="5">Cupriavidus taiwanensis STM 6021</strain>
    </source>
</reference>
<dbReference type="GO" id="GO:0000160">
    <property type="term" value="P:phosphorelay signal transduction system"/>
    <property type="evidence" value="ECO:0007669"/>
    <property type="project" value="InterPro"/>
</dbReference>
<dbReference type="RefSeq" id="WP_025582757.1">
    <property type="nucleotide sequence ID" value="NZ_LT976871.1"/>
</dbReference>
<sequence length="397" mass="43417">MLRILIVSEDADRLAEIHRISATVGNFQAMTLQEGLGRFPLHASRLRLADLLILELPAISAQQMQAVELLRQQHPGLPCILVTPAPGSEVLIKAMRAGIRDVLPWPLDKAQLSEALRRVEATHVPRAQDTAQVISMISCKGGAGTSFIAANLGDALARHLGKRVLVVDLNRHFGDLTYIVSDKIPPSTLPEICSQIDRMDSAFLEACLVHVDNGFDMLAGAADPVKASQIQKDKLEWILSVVQPAYDFVIFDLGQTIDPLSIGVLDHSDRICVVAEPAISFGRPGRRLLDILSALHYSADKVRLVLNRTGRKHEMPRATMEEIFGVKAAFTLPDDPAAVDEAISHGEPVAKLSRRSAMTRALQAMATQLCAPAEAERRTRAETVSPLRRLMLRAKST</sequence>
<evidence type="ECO:0000313" key="5">
    <source>
        <dbReference type="EMBL" id="SPC09165.1"/>
    </source>
</evidence>
<dbReference type="EMBL" id="OGUU01000008">
    <property type="protein sequence ID" value="SPC09165.1"/>
    <property type="molecule type" value="Genomic_DNA"/>
</dbReference>
<dbReference type="AlphaFoldDB" id="A0A7Z7NKC9"/>
<dbReference type="Gene3D" id="3.40.50.300">
    <property type="entry name" value="P-loop containing nucleotide triphosphate hydrolases"/>
    <property type="match status" value="1"/>
</dbReference>
<dbReference type="InterPro" id="IPR050625">
    <property type="entry name" value="ParA/MinD_ATPase"/>
</dbReference>
<evidence type="ECO:0000256" key="2">
    <source>
        <dbReference type="ARBA" id="ARBA00022840"/>
    </source>
</evidence>